<dbReference type="AlphaFoldDB" id="A0A0L0GE48"/>
<protein>
    <submittedName>
        <fullName evidence="2">Uncharacterized protein</fullName>
    </submittedName>
</protein>
<feature type="region of interest" description="Disordered" evidence="1">
    <location>
        <begin position="48"/>
        <end position="73"/>
    </location>
</feature>
<gene>
    <name evidence="2" type="ORF">SARC_01306</name>
</gene>
<keyword evidence="3" id="KW-1185">Reference proteome</keyword>
<reference evidence="2 3" key="1">
    <citation type="submission" date="2011-02" db="EMBL/GenBank/DDBJ databases">
        <title>The Genome Sequence of Sphaeroforma arctica JP610.</title>
        <authorList>
            <consortium name="The Broad Institute Genome Sequencing Platform"/>
            <person name="Russ C."/>
            <person name="Cuomo C."/>
            <person name="Young S.K."/>
            <person name="Zeng Q."/>
            <person name="Gargeya S."/>
            <person name="Alvarado L."/>
            <person name="Berlin A."/>
            <person name="Chapman S.B."/>
            <person name="Chen Z."/>
            <person name="Freedman E."/>
            <person name="Gellesch M."/>
            <person name="Goldberg J."/>
            <person name="Griggs A."/>
            <person name="Gujja S."/>
            <person name="Heilman E."/>
            <person name="Heiman D."/>
            <person name="Howarth C."/>
            <person name="Mehta T."/>
            <person name="Neiman D."/>
            <person name="Pearson M."/>
            <person name="Roberts A."/>
            <person name="Saif S."/>
            <person name="Shea T."/>
            <person name="Shenoy N."/>
            <person name="Sisk P."/>
            <person name="Stolte C."/>
            <person name="Sykes S."/>
            <person name="White J."/>
            <person name="Yandava C."/>
            <person name="Burger G."/>
            <person name="Gray M.W."/>
            <person name="Holland P.W.H."/>
            <person name="King N."/>
            <person name="Lang F.B.F."/>
            <person name="Roger A.J."/>
            <person name="Ruiz-Trillo I."/>
            <person name="Haas B."/>
            <person name="Nusbaum C."/>
            <person name="Birren B."/>
        </authorList>
    </citation>
    <scope>NUCLEOTIDE SEQUENCE [LARGE SCALE GENOMIC DNA]</scope>
    <source>
        <strain evidence="2 3">JP610</strain>
    </source>
</reference>
<dbReference type="RefSeq" id="XP_014160435.1">
    <property type="nucleotide sequence ID" value="XM_014304960.1"/>
</dbReference>
<evidence type="ECO:0000313" key="3">
    <source>
        <dbReference type="Proteomes" id="UP000054560"/>
    </source>
</evidence>
<organism evidence="2 3">
    <name type="scientific">Sphaeroforma arctica JP610</name>
    <dbReference type="NCBI Taxonomy" id="667725"/>
    <lineage>
        <taxon>Eukaryota</taxon>
        <taxon>Ichthyosporea</taxon>
        <taxon>Ichthyophonida</taxon>
        <taxon>Sphaeroforma</taxon>
    </lineage>
</organism>
<dbReference type="Proteomes" id="UP000054560">
    <property type="component" value="Unassembled WGS sequence"/>
</dbReference>
<dbReference type="EMBL" id="KQ241647">
    <property type="protein sequence ID" value="KNC86533.1"/>
    <property type="molecule type" value="Genomic_DNA"/>
</dbReference>
<sequence>MSKELFEKKIYVGSFMPGTVDTAMQSDIRTTDSEENPLRDMFVSLHANMAKTDPSETAESKGKPPPTDALDSPENVAHFVSFLLSGMEPEEFVSADHDIRNSQLFSRWH</sequence>
<evidence type="ECO:0000313" key="2">
    <source>
        <dbReference type="EMBL" id="KNC86533.1"/>
    </source>
</evidence>
<dbReference type="SUPFAM" id="SSF51735">
    <property type="entry name" value="NAD(P)-binding Rossmann-fold domains"/>
    <property type="match status" value="1"/>
</dbReference>
<dbReference type="OrthoDB" id="1933717at2759"/>
<dbReference type="InterPro" id="IPR036291">
    <property type="entry name" value="NAD(P)-bd_dom_sf"/>
</dbReference>
<accession>A0A0L0GE48</accession>
<evidence type="ECO:0000256" key="1">
    <source>
        <dbReference type="SAM" id="MobiDB-lite"/>
    </source>
</evidence>
<name>A0A0L0GE48_9EUKA</name>
<dbReference type="GeneID" id="25901810"/>
<proteinExistence type="predicted"/>